<dbReference type="Pfam" id="PF02441">
    <property type="entry name" value="Flavoprotein"/>
    <property type="match status" value="1"/>
</dbReference>
<evidence type="ECO:0000256" key="4">
    <source>
        <dbReference type="ARBA" id="ARBA00022679"/>
    </source>
</evidence>
<evidence type="ECO:0000313" key="9">
    <source>
        <dbReference type="Proteomes" id="UP000078148"/>
    </source>
</evidence>
<organism evidence="8 9">
    <name type="scientific">Paenibacillus bovis</name>
    <dbReference type="NCBI Taxonomy" id="1616788"/>
    <lineage>
        <taxon>Bacteria</taxon>
        <taxon>Bacillati</taxon>
        <taxon>Bacillota</taxon>
        <taxon>Bacilli</taxon>
        <taxon>Bacillales</taxon>
        <taxon>Paenibacillaceae</taxon>
        <taxon>Paenibacillus</taxon>
    </lineage>
</organism>
<keyword evidence="6" id="KW-0058">Aromatic hydrocarbons catabolism</keyword>
<reference evidence="8 9" key="2">
    <citation type="journal article" date="2016" name="Int. J. Syst. Evol. Microbiol.">
        <title>Paenibacillus bovis sp. nov., isolated from raw yak (Bos grunniens) milk.</title>
        <authorList>
            <person name="Gao C."/>
            <person name="Han J."/>
            <person name="Liu Z."/>
            <person name="Xu X."/>
            <person name="Hang F."/>
            <person name="Wu Z."/>
        </authorList>
    </citation>
    <scope>NUCLEOTIDE SEQUENCE [LARGE SCALE GENOMIC DNA]</scope>
    <source>
        <strain evidence="8 9">BD3526</strain>
    </source>
</reference>
<keyword evidence="4 6" id="KW-0808">Transferase</keyword>
<evidence type="ECO:0000256" key="3">
    <source>
        <dbReference type="ARBA" id="ARBA00022643"/>
    </source>
</evidence>
<dbReference type="OrthoDB" id="9781577at2"/>
<comment type="catalytic activity">
    <reaction evidence="5 6">
        <text>dimethylallyl phosphate + FMNH2 = prenylated FMNH2 + phosphate</text>
        <dbReference type="Rhea" id="RHEA:37743"/>
        <dbReference type="ChEBI" id="CHEBI:43474"/>
        <dbReference type="ChEBI" id="CHEBI:57618"/>
        <dbReference type="ChEBI" id="CHEBI:87467"/>
        <dbReference type="ChEBI" id="CHEBI:88052"/>
        <dbReference type="EC" id="2.5.1.129"/>
    </reaction>
</comment>
<protein>
    <recommendedName>
        <fullName evidence="6">Probable UbiX-like flavin prenyltransferase</fullName>
        <ecNumber evidence="6">2.5.1.129</ecNumber>
    </recommendedName>
    <alternativeName>
        <fullName evidence="6">Phenolic acid decarboxylase subunit B</fullName>
        <shortName evidence="6">PAD</shortName>
    </alternativeName>
</protein>
<comment type="function">
    <text evidence="6">Involved in the non-oxidative decarboxylation and detoxification of phenolic derivatives. Flavin prenyltransferase that catalyzes the synthesis of the prenylated FMN cofactor (prenyl-FMN) for phenolic acid decarboxylase.</text>
</comment>
<dbReference type="Gene3D" id="3.40.50.1950">
    <property type="entry name" value="Flavin prenyltransferase-like"/>
    <property type="match status" value="1"/>
</dbReference>
<dbReference type="GO" id="GO:0016831">
    <property type="term" value="F:carboxy-lyase activity"/>
    <property type="evidence" value="ECO:0007669"/>
    <property type="project" value="TreeGrafter"/>
</dbReference>
<accession>A0A172ZAH6</accession>
<name>A0A172ZAH6_9BACL</name>
<keyword evidence="2 6" id="KW-0285">Flavoprotein</keyword>
<dbReference type="GO" id="GO:0106141">
    <property type="term" value="F:flavin prenyltransferase activity"/>
    <property type="evidence" value="ECO:0007669"/>
    <property type="project" value="UniProtKB-EC"/>
</dbReference>
<dbReference type="InterPro" id="IPR036551">
    <property type="entry name" value="Flavin_trans-like"/>
</dbReference>
<reference evidence="9" key="1">
    <citation type="submission" date="2015-10" db="EMBL/GenBank/DDBJ databases">
        <title>Genome of Paenibacillus bovis sp. nov.</title>
        <authorList>
            <person name="Wu Z."/>
            <person name="Gao C."/>
            <person name="Liu Z."/>
            <person name="Zheng H."/>
        </authorList>
    </citation>
    <scope>NUCLEOTIDE SEQUENCE [LARGE SCALE GENOMIC DNA]</scope>
    <source>
        <strain evidence="9">BD3526</strain>
    </source>
</reference>
<dbReference type="PANTHER" id="PTHR43374:SF1">
    <property type="entry name" value="FLAVIN PRENYLTRANSFERASE PAD1, MITOCHONDRIAL"/>
    <property type="match status" value="1"/>
</dbReference>
<dbReference type="PANTHER" id="PTHR43374">
    <property type="entry name" value="FLAVIN PRENYLTRANSFERASE"/>
    <property type="match status" value="1"/>
</dbReference>
<feature type="domain" description="Flavoprotein" evidence="7">
    <location>
        <begin position="1"/>
        <end position="170"/>
    </location>
</feature>
<dbReference type="InterPro" id="IPR003382">
    <property type="entry name" value="Flavoprotein"/>
</dbReference>
<dbReference type="STRING" id="1616788.AR543_00365"/>
<evidence type="ECO:0000313" key="8">
    <source>
        <dbReference type="EMBL" id="ANF94635.1"/>
    </source>
</evidence>
<feature type="binding site" evidence="6">
    <location>
        <position position="35"/>
    </location>
    <ligand>
        <name>FMN</name>
        <dbReference type="ChEBI" id="CHEBI:58210"/>
    </ligand>
</feature>
<feature type="binding site" evidence="6">
    <location>
        <begin position="9"/>
        <end position="11"/>
    </location>
    <ligand>
        <name>FMN</name>
        <dbReference type="ChEBI" id="CHEBI:58210"/>
    </ligand>
</feature>
<dbReference type="KEGG" id="pbv:AR543_00365"/>
<evidence type="ECO:0000256" key="2">
    <source>
        <dbReference type="ARBA" id="ARBA00022630"/>
    </source>
</evidence>
<keyword evidence="3 6" id="KW-0288">FMN</keyword>
<dbReference type="InterPro" id="IPR032901">
    <property type="entry name" value="UbiX_pad_YclB"/>
</dbReference>
<gene>
    <name evidence="8" type="ORF">AR543_00365</name>
</gene>
<keyword evidence="1 6" id="KW-0637">Prenyltransferase</keyword>
<dbReference type="GO" id="GO:0009636">
    <property type="term" value="P:response to toxic substance"/>
    <property type="evidence" value="ECO:0007669"/>
    <property type="project" value="UniProtKB-KW"/>
</dbReference>
<evidence type="ECO:0000259" key="7">
    <source>
        <dbReference type="Pfam" id="PF02441"/>
    </source>
</evidence>
<proteinExistence type="inferred from homology"/>
<dbReference type="AlphaFoldDB" id="A0A172ZAH6"/>
<evidence type="ECO:0000256" key="6">
    <source>
        <dbReference type="HAMAP-Rule" id="MF_01986"/>
    </source>
</evidence>
<comment type="subunit">
    <text evidence="6">Homododecamer.</text>
</comment>
<dbReference type="HAMAP" id="MF_01984">
    <property type="entry name" value="ubiX_pad"/>
    <property type="match status" value="1"/>
</dbReference>
<evidence type="ECO:0000256" key="1">
    <source>
        <dbReference type="ARBA" id="ARBA00022602"/>
    </source>
</evidence>
<dbReference type="FunFam" id="3.40.50.1950:FF:000001">
    <property type="entry name" value="Flavin prenyltransferase UbiX"/>
    <property type="match status" value="1"/>
</dbReference>
<feature type="binding site" evidence="6">
    <location>
        <begin position="86"/>
        <end position="89"/>
    </location>
    <ligand>
        <name>FMN</name>
        <dbReference type="ChEBI" id="CHEBI:58210"/>
    </ligand>
</feature>
<dbReference type="EC" id="2.5.1.129" evidence="6"/>
<dbReference type="RefSeq" id="WP_060530798.1">
    <property type="nucleotide sequence ID" value="NZ_CP013023.1"/>
</dbReference>
<dbReference type="NCBIfam" id="NF004685">
    <property type="entry name" value="PRK06029.1"/>
    <property type="match status" value="1"/>
</dbReference>
<dbReference type="HAMAP" id="MF_01986">
    <property type="entry name" value="ubiX_pad_yclB"/>
    <property type="match status" value="1"/>
</dbReference>
<dbReference type="NCBIfam" id="NF041206">
    <property type="entry name" value="VdcB"/>
    <property type="match status" value="1"/>
</dbReference>
<keyword evidence="9" id="KW-1185">Reference proteome</keyword>
<dbReference type="NCBIfam" id="TIGR00421">
    <property type="entry name" value="ubiX_pad"/>
    <property type="match status" value="1"/>
</dbReference>
<keyword evidence="6" id="KW-0216">Detoxification</keyword>
<sequence>MKIIVGITGATGAIFGIRILQMLKEAGVETHLVMSSWAAATIQLETPYSVKEVEQMADHHYSYKDQAALISSGSFRTDGMIVAPCSMKSLASIRMGLADNLLTRSADVVLKERKKLLLLTRETPLNNIHLENMLELSRMGTIIMPPMPAFYNLPASIDELVDHIAYRALDQFGIHRDDAKRWNGITK</sequence>
<dbReference type="EMBL" id="CP013023">
    <property type="protein sequence ID" value="ANF94635.1"/>
    <property type="molecule type" value="Genomic_DNA"/>
</dbReference>
<dbReference type="Proteomes" id="UP000078148">
    <property type="component" value="Chromosome"/>
</dbReference>
<dbReference type="InterPro" id="IPR004507">
    <property type="entry name" value="UbiX-like"/>
</dbReference>
<evidence type="ECO:0000256" key="5">
    <source>
        <dbReference type="ARBA" id="ARBA00050612"/>
    </source>
</evidence>
<dbReference type="SUPFAM" id="SSF52507">
    <property type="entry name" value="Homo-oligomeric flavin-containing Cys decarboxylases, HFCD"/>
    <property type="match status" value="1"/>
</dbReference>
<comment type="similarity">
    <text evidence="6">Belongs to the UbiX/PAD1 family. YclB subfamily.</text>
</comment>
<feature type="binding site" evidence="6">
    <location>
        <position position="121"/>
    </location>
    <ligand>
        <name>FMN</name>
        <dbReference type="ChEBI" id="CHEBI:58210"/>
    </ligand>
</feature>